<dbReference type="AlphaFoldDB" id="A0A813G7B7"/>
<evidence type="ECO:0000256" key="5">
    <source>
        <dbReference type="ARBA" id="ARBA00047597"/>
    </source>
</evidence>
<comment type="catalytic activity">
    <reaction evidence="5 6">
        <text>L-arginyl-[protein] + NAD(+) = N(omega)-(ADP-D-ribosyl)-L-arginyl-[protein] + nicotinamide + H(+)</text>
        <dbReference type="Rhea" id="RHEA:19149"/>
        <dbReference type="Rhea" id="RHEA-COMP:10532"/>
        <dbReference type="Rhea" id="RHEA-COMP:15087"/>
        <dbReference type="ChEBI" id="CHEBI:15378"/>
        <dbReference type="ChEBI" id="CHEBI:17154"/>
        <dbReference type="ChEBI" id="CHEBI:29965"/>
        <dbReference type="ChEBI" id="CHEBI:57540"/>
        <dbReference type="ChEBI" id="CHEBI:142554"/>
        <dbReference type="EC" id="2.4.2.31"/>
    </reaction>
</comment>
<dbReference type="CDD" id="cd00201">
    <property type="entry name" value="WW"/>
    <property type="match status" value="1"/>
</dbReference>
<feature type="non-terminal residue" evidence="9">
    <location>
        <position position="1"/>
    </location>
</feature>
<dbReference type="SUPFAM" id="SSF51045">
    <property type="entry name" value="WW domain"/>
    <property type="match status" value="1"/>
</dbReference>
<feature type="region of interest" description="Disordered" evidence="7">
    <location>
        <begin position="81"/>
        <end position="106"/>
    </location>
</feature>
<keyword evidence="3 6" id="KW-0808">Transferase</keyword>
<dbReference type="SUPFAM" id="SSF56399">
    <property type="entry name" value="ADP-ribosylation"/>
    <property type="match status" value="1"/>
</dbReference>
<gene>
    <name evidence="9" type="ORF">PGLA1383_LOCUS38245</name>
</gene>
<feature type="non-terminal residue" evidence="9">
    <location>
        <position position="344"/>
    </location>
</feature>
<protein>
    <recommendedName>
        <fullName evidence="6">NAD(P)(+)--arginine ADP-ribosyltransferase</fullName>
        <ecNumber evidence="6">2.4.2.31</ecNumber>
    </recommendedName>
    <alternativeName>
        <fullName evidence="6">Mono(ADP-ribosyl)transferase</fullName>
    </alternativeName>
</protein>
<dbReference type="InterPro" id="IPR036020">
    <property type="entry name" value="WW_dom_sf"/>
</dbReference>
<name>A0A813G7B7_POLGL</name>
<comment type="similarity">
    <text evidence="1 6">Belongs to the Arg-specific ADP-ribosyltransferase family.</text>
</comment>
<evidence type="ECO:0000313" key="10">
    <source>
        <dbReference type="Proteomes" id="UP000654075"/>
    </source>
</evidence>
<organism evidence="9 10">
    <name type="scientific">Polarella glacialis</name>
    <name type="common">Dinoflagellate</name>
    <dbReference type="NCBI Taxonomy" id="89957"/>
    <lineage>
        <taxon>Eukaryota</taxon>
        <taxon>Sar</taxon>
        <taxon>Alveolata</taxon>
        <taxon>Dinophyceae</taxon>
        <taxon>Suessiales</taxon>
        <taxon>Suessiaceae</taxon>
        <taxon>Polarella</taxon>
    </lineage>
</organism>
<dbReference type="SMART" id="SM00456">
    <property type="entry name" value="WW"/>
    <property type="match status" value="1"/>
</dbReference>
<dbReference type="InterPro" id="IPR000768">
    <property type="entry name" value="ART"/>
</dbReference>
<keyword evidence="6" id="KW-0521">NADP</keyword>
<evidence type="ECO:0000256" key="1">
    <source>
        <dbReference type="ARBA" id="ARBA00009558"/>
    </source>
</evidence>
<feature type="compositionally biased region" description="Low complexity" evidence="7">
    <location>
        <begin position="91"/>
        <end position="106"/>
    </location>
</feature>
<evidence type="ECO:0000256" key="6">
    <source>
        <dbReference type="RuleBase" id="RU361228"/>
    </source>
</evidence>
<dbReference type="Proteomes" id="UP000654075">
    <property type="component" value="Unassembled WGS sequence"/>
</dbReference>
<keyword evidence="4" id="KW-0548">Nucleotidyltransferase</keyword>
<sequence length="344" mass="37967">DRENALSSWEKPPSCTIALPAEPPEDRAPSLAAEAANLPAGWECEWDIIRKKFYYFDRKTKERSWVRPKADARAALQVQQVSPPPTGTASPAVQGQLQGAGGAAPAVGGANRHAECSLDVEYKPLRNFMNVVPTKPCSAYILDMMEVFEDRQQGSSQHLRLLIDEASKVAKSKLQFKEPPGGNPAYLFALVAFTLELDGVPQEHQFYVMLNKLLQERNAASLKTAEGYLHHLLSGIQALQSQPEKEFFRGVPKTNLHIFADRYKEGVILHWSGITSVSESEQVAKRFAGPGGVLLRVTARSAKLIASFSAIPDEAECLLFPNFEAVVTRSMVKRPDGYHEVKVV</sequence>
<dbReference type="EC" id="2.4.2.31" evidence="6"/>
<dbReference type="Pfam" id="PF01129">
    <property type="entry name" value="ART"/>
    <property type="match status" value="1"/>
</dbReference>
<dbReference type="GO" id="GO:0016779">
    <property type="term" value="F:nucleotidyltransferase activity"/>
    <property type="evidence" value="ECO:0007669"/>
    <property type="project" value="UniProtKB-KW"/>
</dbReference>
<keyword evidence="6" id="KW-0520">NAD</keyword>
<evidence type="ECO:0000256" key="4">
    <source>
        <dbReference type="ARBA" id="ARBA00022695"/>
    </source>
</evidence>
<dbReference type="Gene3D" id="2.20.70.10">
    <property type="match status" value="1"/>
</dbReference>
<evidence type="ECO:0000313" key="9">
    <source>
        <dbReference type="EMBL" id="CAE8620704.1"/>
    </source>
</evidence>
<dbReference type="InterPro" id="IPR001202">
    <property type="entry name" value="WW_dom"/>
</dbReference>
<reference evidence="9" key="1">
    <citation type="submission" date="2021-02" db="EMBL/GenBank/DDBJ databases">
        <authorList>
            <person name="Dougan E. K."/>
            <person name="Rhodes N."/>
            <person name="Thang M."/>
            <person name="Chan C."/>
        </authorList>
    </citation>
    <scope>NUCLEOTIDE SEQUENCE</scope>
</reference>
<dbReference type="PROSITE" id="PS51996">
    <property type="entry name" value="TR_MART"/>
    <property type="match status" value="1"/>
</dbReference>
<evidence type="ECO:0000256" key="2">
    <source>
        <dbReference type="ARBA" id="ARBA00022676"/>
    </source>
</evidence>
<keyword evidence="10" id="KW-1185">Reference proteome</keyword>
<dbReference type="Gene3D" id="3.90.176.10">
    <property type="entry name" value="Toxin ADP-ribosyltransferase, Chain A, domain 1"/>
    <property type="match status" value="1"/>
</dbReference>
<dbReference type="PROSITE" id="PS50020">
    <property type="entry name" value="WW_DOMAIN_2"/>
    <property type="match status" value="1"/>
</dbReference>
<evidence type="ECO:0000256" key="7">
    <source>
        <dbReference type="SAM" id="MobiDB-lite"/>
    </source>
</evidence>
<comment type="caution">
    <text evidence="9">The sequence shown here is derived from an EMBL/GenBank/DDBJ whole genome shotgun (WGS) entry which is preliminary data.</text>
</comment>
<keyword evidence="2 6" id="KW-0328">Glycosyltransferase</keyword>
<feature type="domain" description="WW" evidence="8">
    <location>
        <begin position="36"/>
        <end position="70"/>
    </location>
</feature>
<dbReference type="EMBL" id="CAJNNV010027558">
    <property type="protein sequence ID" value="CAE8620704.1"/>
    <property type="molecule type" value="Genomic_DNA"/>
</dbReference>
<dbReference type="Pfam" id="PF00397">
    <property type="entry name" value="WW"/>
    <property type="match status" value="1"/>
</dbReference>
<accession>A0A813G7B7</accession>
<evidence type="ECO:0000259" key="8">
    <source>
        <dbReference type="PROSITE" id="PS50020"/>
    </source>
</evidence>
<evidence type="ECO:0000256" key="3">
    <source>
        <dbReference type="ARBA" id="ARBA00022679"/>
    </source>
</evidence>
<proteinExistence type="inferred from homology"/>
<feature type="region of interest" description="Disordered" evidence="7">
    <location>
        <begin position="1"/>
        <end position="27"/>
    </location>
</feature>
<dbReference type="GO" id="GO:0106274">
    <property type="term" value="F:NAD+-protein-arginine ADP-ribosyltransferase activity"/>
    <property type="evidence" value="ECO:0007669"/>
    <property type="project" value="UniProtKB-EC"/>
</dbReference>